<dbReference type="RefSeq" id="WP_092853853.1">
    <property type="nucleotide sequence ID" value="NZ_FOMI01000013.1"/>
</dbReference>
<reference evidence="2" key="1">
    <citation type="submission" date="2016-10" db="EMBL/GenBank/DDBJ databases">
        <authorList>
            <person name="Varghese N."/>
            <person name="Submissions S."/>
        </authorList>
    </citation>
    <scope>NUCLEOTIDE SEQUENCE [LARGE SCALE GENOMIC DNA]</scope>
    <source>
        <strain evidence="2">DSM 25730</strain>
    </source>
</reference>
<dbReference type="EMBL" id="FOMI01000013">
    <property type="protein sequence ID" value="SFD41924.1"/>
    <property type="molecule type" value="Genomic_DNA"/>
</dbReference>
<evidence type="ECO:0000313" key="1">
    <source>
        <dbReference type="EMBL" id="SFD41924.1"/>
    </source>
</evidence>
<organism evidence="1 2">
    <name type="scientific">Algibacter pectinivorans</name>
    <dbReference type="NCBI Taxonomy" id="870482"/>
    <lineage>
        <taxon>Bacteria</taxon>
        <taxon>Pseudomonadati</taxon>
        <taxon>Bacteroidota</taxon>
        <taxon>Flavobacteriia</taxon>
        <taxon>Flavobacteriales</taxon>
        <taxon>Flavobacteriaceae</taxon>
        <taxon>Algibacter</taxon>
    </lineage>
</organism>
<keyword evidence="2" id="KW-1185">Reference proteome</keyword>
<sequence>MNKTLTLILMLSIFSNSFGQGKIKSFWKELKANETEISKLTTEKKLDRLNKMVKKVSAELLIEFSINENKELPTDIVISANGKEELFPLVDKIISSAYKSEIFTFTALRQANPDYVGFDYDGKELLIKAMAFVPHETEKGLGMEFIVFEKAMNVDRKFMNDYGLMTIDYLIGERIFAEEIIACDFYFKSDIDGETKAIPLTRLNEYLNKRRAFYKNKKK</sequence>
<dbReference type="Proteomes" id="UP000199439">
    <property type="component" value="Unassembled WGS sequence"/>
</dbReference>
<evidence type="ECO:0000313" key="2">
    <source>
        <dbReference type="Proteomes" id="UP000199439"/>
    </source>
</evidence>
<dbReference type="OrthoDB" id="1188706at2"/>
<accession>A0A1I1S5S2</accession>
<name>A0A1I1S5S2_9FLAO</name>
<gene>
    <name evidence="1" type="ORF">SAMN04487987_11340</name>
</gene>
<dbReference type="AlphaFoldDB" id="A0A1I1S5S2"/>
<dbReference type="STRING" id="870482.SAMN04487987_11340"/>
<protein>
    <submittedName>
        <fullName evidence="1">Uncharacterized protein</fullName>
    </submittedName>
</protein>
<proteinExistence type="predicted"/>